<organism evidence="2 3">
    <name type="scientific">Pleurodeles waltl</name>
    <name type="common">Iberian ribbed newt</name>
    <dbReference type="NCBI Taxonomy" id="8319"/>
    <lineage>
        <taxon>Eukaryota</taxon>
        <taxon>Metazoa</taxon>
        <taxon>Chordata</taxon>
        <taxon>Craniata</taxon>
        <taxon>Vertebrata</taxon>
        <taxon>Euteleostomi</taxon>
        <taxon>Amphibia</taxon>
        <taxon>Batrachia</taxon>
        <taxon>Caudata</taxon>
        <taxon>Salamandroidea</taxon>
        <taxon>Salamandridae</taxon>
        <taxon>Pleurodelinae</taxon>
        <taxon>Pleurodeles</taxon>
    </lineage>
</organism>
<evidence type="ECO:0000313" key="3">
    <source>
        <dbReference type="Proteomes" id="UP001066276"/>
    </source>
</evidence>
<comment type="caution">
    <text evidence="2">The sequence shown here is derived from an EMBL/GenBank/DDBJ whole genome shotgun (WGS) entry which is preliminary data.</text>
</comment>
<dbReference type="Proteomes" id="UP001066276">
    <property type="component" value="Chromosome 12"/>
</dbReference>
<feature type="region of interest" description="Disordered" evidence="1">
    <location>
        <begin position="1"/>
        <end position="31"/>
    </location>
</feature>
<evidence type="ECO:0000256" key="1">
    <source>
        <dbReference type="SAM" id="MobiDB-lite"/>
    </source>
</evidence>
<name>A0AAV7KSH3_PLEWA</name>
<protein>
    <submittedName>
        <fullName evidence="2">Uncharacterized protein</fullName>
    </submittedName>
</protein>
<gene>
    <name evidence="2" type="ORF">NDU88_001299</name>
</gene>
<sequence length="72" mass="7940">MARPLVAKERVKLGQDSTSEALRKSPLAEAQLKKPLSPCGLQADQRGAKEAGHSLRAWGSRLLRQDLAPKWH</sequence>
<feature type="compositionally biased region" description="Basic and acidic residues" evidence="1">
    <location>
        <begin position="1"/>
        <end position="13"/>
    </location>
</feature>
<proteinExistence type="predicted"/>
<evidence type="ECO:0000313" key="2">
    <source>
        <dbReference type="EMBL" id="KAJ1081115.1"/>
    </source>
</evidence>
<dbReference type="EMBL" id="JANPWB010000016">
    <property type="protein sequence ID" value="KAJ1081115.1"/>
    <property type="molecule type" value="Genomic_DNA"/>
</dbReference>
<dbReference type="AlphaFoldDB" id="A0AAV7KSH3"/>
<reference evidence="2" key="1">
    <citation type="journal article" date="2022" name="bioRxiv">
        <title>Sequencing and chromosome-scale assembly of the giantPleurodeles waltlgenome.</title>
        <authorList>
            <person name="Brown T."/>
            <person name="Elewa A."/>
            <person name="Iarovenko S."/>
            <person name="Subramanian E."/>
            <person name="Araus A.J."/>
            <person name="Petzold A."/>
            <person name="Susuki M."/>
            <person name="Suzuki K.-i.T."/>
            <person name="Hayashi T."/>
            <person name="Toyoda A."/>
            <person name="Oliveira C."/>
            <person name="Osipova E."/>
            <person name="Leigh N.D."/>
            <person name="Simon A."/>
            <person name="Yun M.H."/>
        </authorList>
    </citation>
    <scope>NUCLEOTIDE SEQUENCE</scope>
    <source>
        <strain evidence="2">20211129_DDA</strain>
        <tissue evidence="2">Liver</tissue>
    </source>
</reference>
<keyword evidence="3" id="KW-1185">Reference proteome</keyword>
<accession>A0AAV7KSH3</accession>